<comment type="caution">
    <text evidence="1">The sequence shown here is derived from an EMBL/GenBank/DDBJ whole genome shotgun (WGS) entry which is preliminary data.</text>
</comment>
<evidence type="ECO:0000313" key="2">
    <source>
        <dbReference type="Proteomes" id="UP001148662"/>
    </source>
</evidence>
<evidence type="ECO:0000313" key="1">
    <source>
        <dbReference type="EMBL" id="KAJ3544279.1"/>
    </source>
</evidence>
<organism evidence="1 2">
    <name type="scientific">Phlebia brevispora</name>
    <dbReference type="NCBI Taxonomy" id="194682"/>
    <lineage>
        <taxon>Eukaryota</taxon>
        <taxon>Fungi</taxon>
        <taxon>Dikarya</taxon>
        <taxon>Basidiomycota</taxon>
        <taxon>Agaricomycotina</taxon>
        <taxon>Agaricomycetes</taxon>
        <taxon>Polyporales</taxon>
        <taxon>Meruliaceae</taxon>
        <taxon>Phlebia</taxon>
    </lineage>
</organism>
<name>A0ACC1SQ97_9APHY</name>
<accession>A0ACC1SQ97</accession>
<keyword evidence="2" id="KW-1185">Reference proteome</keyword>
<dbReference type="EMBL" id="JANHOG010001095">
    <property type="protein sequence ID" value="KAJ3544279.1"/>
    <property type="molecule type" value="Genomic_DNA"/>
</dbReference>
<reference evidence="1" key="1">
    <citation type="submission" date="2022-07" db="EMBL/GenBank/DDBJ databases">
        <title>Genome Sequence of Phlebia brevispora.</title>
        <authorList>
            <person name="Buettner E."/>
        </authorList>
    </citation>
    <scope>NUCLEOTIDE SEQUENCE</scope>
    <source>
        <strain evidence="1">MPL23</strain>
    </source>
</reference>
<gene>
    <name evidence="1" type="ORF">NM688_g5760</name>
</gene>
<dbReference type="Proteomes" id="UP001148662">
    <property type="component" value="Unassembled WGS sequence"/>
</dbReference>
<protein>
    <submittedName>
        <fullName evidence="1">Uncharacterized protein</fullName>
    </submittedName>
</protein>
<sequence length="168" mass="19687">MNSIFQDLLDKGVMVYLDDILIYSNNISKHRKLVQEVLRQLWTNGLCAKLFKCFWHTDTVEYLRYILFPDGLRMDEAKVKVIQDWPVPRKVKDVQSFLGFANFYRRFILFYSDVVIPLTQLTRKGTAWAWTDKCQKSFESLKEAFTRAPVLTQFTLGSPLMVETDASD</sequence>
<proteinExistence type="predicted"/>